<dbReference type="OrthoDB" id="7186766at2"/>
<protein>
    <submittedName>
        <fullName evidence="5">Glutathione-dependent formaldehyde-activating enzyme</fullName>
    </submittedName>
</protein>
<evidence type="ECO:0000256" key="2">
    <source>
        <dbReference type="ARBA" id="ARBA00022723"/>
    </source>
</evidence>
<dbReference type="InterPro" id="IPR006913">
    <property type="entry name" value="CENP-V/GFA"/>
</dbReference>
<gene>
    <name evidence="5" type="ORF">WYH_02032</name>
</gene>
<evidence type="ECO:0000313" key="5">
    <source>
        <dbReference type="EMBL" id="AKH43066.1"/>
    </source>
</evidence>
<dbReference type="PANTHER" id="PTHR33337">
    <property type="entry name" value="GFA DOMAIN-CONTAINING PROTEIN"/>
    <property type="match status" value="1"/>
</dbReference>
<dbReference type="InterPro" id="IPR011057">
    <property type="entry name" value="Mss4-like_sf"/>
</dbReference>
<dbReference type="PATRIC" id="fig|1267766.3.peg.2055"/>
<dbReference type="GO" id="GO:0016846">
    <property type="term" value="F:carbon-sulfur lyase activity"/>
    <property type="evidence" value="ECO:0007669"/>
    <property type="project" value="InterPro"/>
</dbReference>
<dbReference type="PROSITE" id="PS51891">
    <property type="entry name" value="CENP_V_GFA"/>
    <property type="match status" value="1"/>
</dbReference>
<dbReference type="Proteomes" id="UP000034392">
    <property type="component" value="Chromosome"/>
</dbReference>
<dbReference type="GO" id="GO:0046872">
    <property type="term" value="F:metal ion binding"/>
    <property type="evidence" value="ECO:0007669"/>
    <property type="project" value="UniProtKB-KW"/>
</dbReference>
<accession>A0A0F7KV59</accession>
<dbReference type="Gene3D" id="3.90.1590.10">
    <property type="entry name" value="glutathione-dependent formaldehyde- activating enzyme (gfa)"/>
    <property type="match status" value="1"/>
</dbReference>
<keyword evidence="2" id="KW-0479">Metal-binding</keyword>
<organism evidence="5 6">
    <name type="scientific">Croceibacterium atlanticum</name>
    <dbReference type="NCBI Taxonomy" id="1267766"/>
    <lineage>
        <taxon>Bacteria</taxon>
        <taxon>Pseudomonadati</taxon>
        <taxon>Pseudomonadota</taxon>
        <taxon>Alphaproteobacteria</taxon>
        <taxon>Sphingomonadales</taxon>
        <taxon>Erythrobacteraceae</taxon>
        <taxon>Croceibacterium</taxon>
    </lineage>
</organism>
<dbReference type="STRING" id="1267766.WYH_02032"/>
<sequence length="154" mass="17078">MTIPDLPWAGGCRCGKLRFRVDQAPLMTSACHCRGCQLMSGSAYSLTVSVPSGGFAITEGKAIIGGVHGQDIRHYHCEYCLSWVYTAIEPDAGFVNVRATMLDDPHWFRPYIETQTAERLPWVTVPATRSFERFPEMTEYLALAGEFQEANGLA</sequence>
<keyword evidence="6" id="KW-1185">Reference proteome</keyword>
<reference evidence="5" key="1">
    <citation type="submission" date="2015-05" db="EMBL/GenBank/DDBJ databases">
        <title>The complete genome of Altererythrobacter atlanticus strain 26DY36.</title>
        <authorList>
            <person name="Wu Y.-H."/>
            <person name="Cheng H."/>
            <person name="Wu X.-W."/>
        </authorList>
    </citation>
    <scope>NUCLEOTIDE SEQUENCE [LARGE SCALE GENOMIC DNA]</scope>
    <source>
        <strain evidence="5">26DY36</strain>
    </source>
</reference>
<name>A0A0F7KV59_9SPHN</name>
<evidence type="ECO:0000313" key="6">
    <source>
        <dbReference type="Proteomes" id="UP000034392"/>
    </source>
</evidence>
<evidence type="ECO:0000256" key="3">
    <source>
        <dbReference type="ARBA" id="ARBA00022833"/>
    </source>
</evidence>
<keyword evidence="4" id="KW-0456">Lyase</keyword>
<dbReference type="AlphaFoldDB" id="A0A0F7KV59"/>
<evidence type="ECO:0000256" key="1">
    <source>
        <dbReference type="ARBA" id="ARBA00005495"/>
    </source>
</evidence>
<dbReference type="Pfam" id="PF04828">
    <property type="entry name" value="GFA"/>
    <property type="match status" value="1"/>
</dbReference>
<dbReference type="KEGG" id="aay:WYH_02032"/>
<comment type="similarity">
    <text evidence="1">Belongs to the Gfa family.</text>
</comment>
<dbReference type="EMBL" id="CP011452">
    <property type="protein sequence ID" value="AKH43066.1"/>
    <property type="molecule type" value="Genomic_DNA"/>
</dbReference>
<dbReference type="RefSeq" id="WP_046903714.1">
    <property type="nucleotide sequence ID" value="NZ_CP011452.2"/>
</dbReference>
<proteinExistence type="inferred from homology"/>
<dbReference type="SUPFAM" id="SSF51316">
    <property type="entry name" value="Mss4-like"/>
    <property type="match status" value="1"/>
</dbReference>
<keyword evidence="3" id="KW-0862">Zinc</keyword>
<evidence type="ECO:0000256" key="4">
    <source>
        <dbReference type="ARBA" id="ARBA00023239"/>
    </source>
</evidence>
<dbReference type="PANTHER" id="PTHR33337:SF40">
    <property type="entry name" value="CENP-V_GFA DOMAIN-CONTAINING PROTEIN-RELATED"/>
    <property type="match status" value="1"/>
</dbReference>